<organism evidence="4 5">
    <name type="scientific">Coptis chinensis</name>
    <dbReference type="NCBI Taxonomy" id="261450"/>
    <lineage>
        <taxon>Eukaryota</taxon>
        <taxon>Viridiplantae</taxon>
        <taxon>Streptophyta</taxon>
        <taxon>Embryophyta</taxon>
        <taxon>Tracheophyta</taxon>
        <taxon>Spermatophyta</taxon>
        <taxon>Magnoliopsida</taxon>
        <taxon>Ranunculales</taxon>
        <taxon>Ranunculaceae</taxon>
        <taxon>Coptidoideae</taxon>
        <taxon>Coptis</taxon>
    </lineage>
</organism>
<dbReference type="NCBIfam" id="TIGR00756">
    <property type="entry name" value="PPR"/>
    <property type="match status" value="2"/>
</dbReference>
<dbReference type="InterPro" id="IPR011990">
    <property type="entry name" value="TPR-like_helical_dom_sf"/>
</dbReference>
<sequence>MDFAQICLKDACENGFRWSVQRKENGQSIDVTRRWWKWTNSFHHTILIDEMLKECQTMEGFQEMISSGLKPDVCTYTLFIHTLCSNGKLEQAEDLMIQMNREGIRPNLVTYTALLDGYGNSGSVDCAFDVLKRMVDAGFKYHIDPAANGASISVADVWKILDLETALKLIGKMVELGCFRLISALMML</sequence>
<dbReference type="InterPro" id="IPR002885">
    <property type="entry name" value="PPR_rpt"/>
</dbReference>
<name>A0A835M3M1_9MAGN</name>
<dbReference type="OrthoDB" id="1108870at2759"/>
<dbReference type="AlphaFoldDB" id="A0A835M3M1"/>
<comment type="similarity">
    <text evidence="1">Belongs to the PPR family. P subfamily.</text>
</comment>
<dbReference type="Proteomes" id="UP000631114">
    <property type="component" value="Unassembled WGS sequence"/>
</dbReference>
<proteinExistence type="inferred from homology"/>
<evidence type="ECO:0000256" key="2">
    <source>
        <dbReference type="ARBA" id="ARBA00022737"/>
    </source>
</evidence>
<evidence type="ECO:0000256" key="3">
    <source>
        <dbReference type="PROSITE-ProRule" id="PRU00708"/>
    </source>
</evidence>
<reference evidence="4 5" key="1">
    <citation type="submission" date="2020-10" db="EMBL/GenBank/DDBJ databases">
        <title>The Coptis chinensis genome and diversification of protoberbering-type alkaloids.</title>
        <authorList>
            <person name="Wang B."/>
            <person name="Shu S."/>
            <person name="Song C."/>
            <person name="Liu Y."/>
        </authorList>
    </citation>
    <scope>NUCLEOTIDE SEQUENCE [LARGE SCALE GENOMIC DNA]</scope>
    <source>
        <strain evidence="4">HL-2020</strain>
        <tissue evidence="4">Leaf</tissue>
    </source>
</reference>
<feature type="repeat" description="PPR" evidence="3">
    <location>
        <begin position="72"/>
        <end position="106"/>
    </location>
</feature>
<dbReference type="Gene3D" id="1.25.40.10">
    <property type="entry name" value="Tetratricopeptide repeat domain"/>
    <property type="match status" value="1"/>
</dbReference>
<dbReference type="PANTHER" id="PTHR47941">
    <property type="entry name" value="PENTATRICOPEPTIDE REPEAT-CONTAINING PROTEIN 3, MITOCHONDRIAL"/>
    <property type="match status" value="1"/>
</dbReference>
<evidence type="ECO:0000256" key="1">
    <source>
        <dbReference type="ARBA" id="ARBA00007626"/>
    </source>
</evidence>
<evidence type="ECO:0000313" key="4">
    <source>
        <dbReference type="EMBL" id="KAF9617890.1"/>
    </source>
</evidence>
<accession>A0A835M3M1</accession>
<comment type="caution">
    <text evidence="4">The sequence shown here is derived from an EMBL/GenBank/DDBJ whole genome shotgun (WGS) entry which is preliminary data.</text>
</comment>
<keyword evidence="2" id="KW-0677">Repeat</keyword>
<feature type="repeat" description="PPR" evidence="3">
    <location>
        <begin position="107"/>
        <end position="141"/>
    </location>
</feature>
<evidence type="ECO:0008006" key="6">
    <source>
        <dbReference type="Google" id="ProtNLM"/>
    </source>
</evidence>
<keyword evidence="5" id="KW-1185">Reference proteome</keyword>
<evidence type="ECO:0000313" key="5">
    <source>
        <dbReference type="Proteomes" id="UP000631114"/>
    </source>
</evidence>
<dbReference type="Pfam" id="PF13041">
    <property type="entry name" value="PPR_2"/>
    <property type="match status" value="1"/>
</dbReference>
<dbReference type="EMBL" id="JADFTS010000003">
    <property type="protein sequence ID" value="KAF9617890.1"/>
    <property type="molecule type" value="Genomic_DNA"/>
</dbReference>
<dbReference type="PROSITE" id="PS51375">
    <property type="entry name" value="PPR"/>
    <property type="match status" value="2"/>
</dbReference>
<gene>
    <name evidence="4" type="ORF">IFM89_039109</name>
</gene>
<protein>
    <recommendedName>
        <fullName evidence="6">Pentatricopeptide repeat-containing protein</fullName>
    </recommendedName>
</protein>